<dbReference type="SUPFAM" id="SSF46785">
    <property type="entry name" value="Winged helix' DNA-binding domain"/>
    <property type="match status" value="1"/>
</dbReference>
<comment type="caution">
    <text evidence="7">The sequence shown here is derived from an EMBL/GenBank/DDBJ whole genome shotgun (WGS) entry which is preliminary data.</text>
</comment>
<dbReference type="RefSeq" id="WP_078976843.1">
    <property type="nucleotide sequence ID" value="NZ_MWQN01000001.1"/>
</dbReference>
<dbReference type="Gene3D" id="3.40.640.10">
    <property type="entry name" value="Type I PLP-dependent aspartate aminotransferase-like (Major domain)"/>
    <property type="match status" value="1"/>
</dbReference>
<dbReference type="SMART" id="SM00345">
    <property type="entry name" value="HTH_GNTR"/>
    <property type="match status" value="1"/>
</dbReference>
<feature type="domain" description="HTH gntR-type" evidence="6">
    <location>
        <begin position="13"/>
        <end position="81"/>
    </location>
</feature>
<dbReference type="InterPro" id="IPR015421">
    <property type="entry name" value="PyrdxlP-dep_Trfase_major"/>
</dbReference>
<dbReference type="eggNOG" id="COG1167">
    <property type="taxonomic scope" value="Bacteria"/>
</dbReference>
<dbReference type="GO" id="GO:0030170">
    <property type="term" value="F:pyridoxal phosphate binding"/>
    <property type="evidence" value="ECO:0007669"/>
    <property type="project" value="InterPro"/>
</dbReference>
<accession>A0A1T3P0U3</accession>
<evidence type="ECO:0000313" key="7">
    <source>
        <dbReference type="EMBL" id="OPC82575.1"/>
    </source>
</evidence>
<dbReference type="InterPro" id="IPR015424">
    <property type="entry name" value="PyrdxlP-dep_Trfase"/>
</dbReference>
<keyword evidence="3" id="KW-0805">Transcription regulation</keyword>
<dbReference type="SUPFAM" id="SSF53383">
    <property type="entry name" value="PLP-dependent transferases"/>
    <property type="match status" value="1"/>
</dbReference>
<dbReference type="CDD" id="cd07377">
    <property type="entry name" value="WHTH_GntR"/>
    <property type="match status" value="1"/>
</dbReference>
<dbReference type="InterPro" id="IPR000524">
    <property type="entry name" value="Tscrpt_reg_HTH_GntR"/>
</dbReference>
<keyword evidence="5" id="KW-0804">Transcription</keyword>
<evidence type="ECO:0000256" key="5">
    <source>
        <dbReference type="ARBA" id="ARBA00023163"/>
    </source>
</evidence>
<proteinExistence type="inferred from homology"/>
<gene>
    <name evidence="7" type="ORF">B4N89_17985</name>
</gene>
<reference evidence="7 8" key="1">
    <citation type="submission" date="2017-03" db="EMBL/GenBank/DDBJ databases">
        <title>Draft genome sequence of Streptomyces scabrisporus NF3, endophyte isolated from Amphipterygium adstringens.</title>
        <authorList>
            <person name="Vazquez M."/>
            <person name="Ceapa C.D."/>
            <person name="Rodriguez Luna D."/>
            <person name="Sanchez Esquivel S."/>
        </authorList>
    </citation>
    <scope>NUCLEOTIDE SEQUENCE [LARGE SCALE GENOMIC DNA]</scope>
    <source>
        <strain evidence="7 8">NF3</strain>
    </source>
</reference>
<name>A0A1T3P0U3_9ACTN</name>
<dbReference type="InterPro" id="IPR036388">
    <property type="entry name" value="WH-like_DNA-bd_sf"/>
</dbReference>
<dbReference type="GO" id="GO:0003700">
    <property type="term" value="F:DNA-binding transcription factor activity"/>
    <property type="evidence" value="ECO:0007669"/>
    <property type="project" value="InterPro"/>
</dbReference>
<keyword evidence="4" id="KW-0238">DNA-binding</keyword>
<dbReference type="InterPro" id="IPR051446">
    <property type="entry name" value="HTH_trans_reg/aminotransferase"/>
</dbReference>
<dbReference type="CDD" id="cd00609">
    <property type="entry name" value="AAT_like"/>
    <property type="match status" value="1"/>
</dbReference>
<dbReference type="Pfam" id="PF00155">
    <property type="entry name" value="Aminotran_1_2"/>
    <property type="match status" value="1"/>
</dbReference>
<comment type="similarity">
    <text evidence="1">In the C-terminal section; belongs to the class-I pyridoxal-phosphate-dependent aminotransferase family.</text>
</comment>
<evidence type="ECO:0000313" key="8">
    <source>
        <dbReference type="Proteomes" id="UP000190037"/>
    </source>
</evidence>
<evidence type="ECO:0000256" key="4">
    <source>
        <dbReference type="ARBA" id="ARBA00023125"/>
    </source>
</evidence>
<sequence length="463" mass="48851">MRELLVHLDRSAGRLGAQVQSGLREAIRSGRLPAGFRMPSTRALADSLDVSRGMVVDAYEQLVAEGYLVSRHGSGTRVTAACTAPQPAAAPDPGTAVPITHDLKPGVPDLSAFPRSAWVAATRHVLNTAPHRALGYPGPSGAGELRAALADYLGRVRAAQARPEHIVVVNGVAQGLSLVSQALRRLGRDVLAVEDPSSDRQRGIFTTHGLAVAYAPTDAEGVDVAALARTGARAVLVTPAHQYPTGVVLSPRRRAALVAWARTHDGLIVEDDYDAEFRYDRDPVGCLQGLAPDRVVHLGSTSKALAPGMRLGWAVLPAPLIEQIHDLKTNADLGSATLPQLTLVRMLATGAYERHLRAMRAHYRARRDAVVEALAEHLPAARVHGVAAGIHLYVELPPGSDESATVRRAGALGVRVEPMAGLRAFATGPPAVIIGYAGLSPDRLREAVRLLARSVLPAGAPPG</sequence>
<keyword evidence="8" id="KW-1185">Reference proteome</keyword>
<dbReference type="PANTHER" id="PTHR46577:SF1">
    <property type="entry name" value="HTH-TYPE TRANSCRIPTIONAL REGULATORY PROTEIN GABR"/>
    <property type="match status" value="1"/>
</dbReference>
<dbReference type="Pfam" id="PF00392">
    <property type="entry name" value="GntR"/>
    <property type="match status" value="1"/>
</dbReference>
<dbReference type="InterPro" id="IPR036390">
    <property type="entry name" value="WH_DNA-bd_sf"/>
</dbReference>
<organism evidence="7 8">
    <name type="scientific">Embleya scabrispora</name>
    <dbReference type="NCBI Taxonomy" id="159449"/>
    <lineage>
        <taxon>Bacteria</taxon>
        <taxon>Bacillati</taxon>
        <taxon>Actinomycetota</taxon>
        <taxon>Actinomycetes</taxon>
        <taxon>Kitasatosporales</taxon>
        <taxon>Streptomycetaceae</taxon>
        <taxon>Embleya</taxon>
    </lineage>
</organism>
<dbReference type="Gene3D" id="1.10.10.10">
    <property type="entry name" value="Winged helix-like DNA-binding domain superfamily/Winged helix DNA-binding domain"/>
    <property type="match status" value="1"/>
</dbReference>
<dbReference type="AlphaFoldDB" id="A0A1T3P0U3"/>
<evidence type="ECO:0000259" key="6">
    <source>
        <dbReference type="PROSITE" id="PS50949"/>
    </source>
</evidence>
<dbReference type="EMBL" id="MWQN01000001">
    <property type="protein sequence ID" value="OPC82575.1"/>
    <property type="molecule type" value="Genomic_DNA"/>
</dbReference>
<dbReference type="InterPro" id="IPR004839">
    <property type="entry name" value="Aminotransferase_I/II_large"/>
</dbReference>
<protein>
    <submittedName>
        <fullName evidence="7">GntR family transcriptional regulator</fullName>
    </submittedName>
</protein>
<evidence type="ECO:0000256" key="3">
    <source>
        <dbReference type="ARBA" id="ARBA00023015"/>
    </source>
</evidence>
<dbReference type="GO" id="GO:0003677">
    <property type="term" value="F:DNA binding"/>
    <property type="evidence" value="ECO:0007669"/>
    <property type="project" value="UniProtKB-KW"/>
</dbReference>
<dbReference type="Proteomes" id="UP000190037">
    <property type="component" value="Unassembled WGS sequence"/>
</dbReference>
<evidence type="ECO:0000256" key="1">
    <source>
        <dbReference type="ARBA" id="ARBA00005384"/>
    </source>
</evidence>
<evidence type="ECO:0000256" key="2">
    <source>
        <dbReference type="ARBA" id="ARBA00022898"/>
    </source>
</evidence>
<dbReference type="STRING" id="159449.B4N89_17985"/>
<dbReference type="PROSITE" id="PS50949">
    <property type="entry name" value="HTH_GNTR"/>
    <property type="match status" value="1"/>
</dbReference>
<dbReference type="PANTHER" id="PTHR46577">
    <property type="entry name" value="HTH-TYPE TRANSCRIPTIONAL REGULATORY PROTEIN GABR"/>
    <property type="match status" value="1"/>
</dbReference>
<dbReference type="OrthoDB" id="594134at2"/>
<keyword evidence="2" id="KW-0663">Pyridoxal phosphate</keyword>